<proteinExistence type="predicted"/>
<evidence type="ECO:0000313" key="2">
    <source>
        <dbReference type="Proteomes" id="UP000190037"/>
    </source>
</evidence>
<dbReference type="STRING" id="159449.B4N89_18690"/>
<dbReference type="CDD" id="cd02440">
    <property type="entry name" value="AdoMet_MTases"/>
    <property type="match status" value="1"/>
</dbReference>
<dbReference type="InterPro" id="IPR029063">
    <property type="entry name" value="SAM-dependent_MTases_sf"/>
</dbReference>
<accession>A0A1T3P1A1</accession>
<reference evidence="1 2" key="1">
    <citation type="submission" date="2017-03" db="EMBL/GenBank/DDBJ databases">
        <title>Draft genome sequence of Streptomyces scabrisporus NF3, endophyte isolated from Amphipterygium adstringens.</title>
        <authorList>
            <person name="Vazquez M."/>
            <person name="Ceapa C.D."/>
            <person name="Rodriguez Luna D."/>
            <person name="Sanchez Esquivel S."/>
        </authorList>
    </citation>
    <scope>NUCLEOTIDE SEQUENCE [LARGE SCALE GENOMIC DNA]</scope>
    <source>
        <strain evidence="1 2">NF3</strain>
    </source>
</reference>
<evidence type="ECO:0000313" key="1">
    <source>
        <dbReference type="EMBL" id="OPC82701.1"/>
    </source>
</evidence>
<comment type="caution">
    <text evidence="1">The sequence shown here is derived from an EMBL/GenBank/DDBJ whole genome shotgun (WGS) entry which is preliminary data.</text>
</comment>
<organism evidence="1 2">
    <name type="scientific">Embleya scabrispora</name>
    <dbReference type="NCBI Taxonomy" id="159449"/>
    <lineage>
        <taxon>Bacteria</taxon>
        <taxon>Bacillati</taxon>
        <taxon>Actinomycetota</taxon>
        <taxon>Actinomycetes</taxon>
        <taxon>Kitasatosporales</taxon>
        <taxon>Streptomycetaceae</taxon>
        <taxon>Embleya</taxon>
    </lineage>
</organism>
<dbReference type="Gene3D" id="3.40.50.150">
    <property type="entry name" value="Vaccinia Virus protein VP39"/>
    <property type="match status" value="1"/>
</dbReference>
<sequence>MTLVHEPPPGTNTPADPYADAADPYAVALREGGPLYLRRHGGRRQRLELARWCAEPDAADDTLLARCTGPTLDVGCGPGRLAAALTRRGVAALGVDPVPAAVARTRAASASALCRSVFEPLPGEGRWAVALLADGNIGIGGDPARLLDRMHTLLAPGGLLLVETDPQDVHERFAARVENAGGGHGGAFRWARIGTPSLCRLAPAHAFTAPETWTHTNRTFAALRRH</sequence>
<dbReference type="OrthoDB" id="4484556at2"/>
<dbReference type="AlphaFoldDB" id="A0A1T3P1A1"/>
<keyword evidence="1" id="KW-0489">Methyltransferase</keyword>
<dbReference type="GO" id="GO:0032259">
    <property type="term" value="P:methylation"/>
    <property type="evidence" value="ECO:0007669"/>
    <property type="project" value="UniProtKB-KW"/>
</dbReference>
<gene>
    <name evidence="1" type="ORF">B4N89_18690</name>
</gene>
<name>A0A1T3P1A1_9ACTN</name>
<dbReference type="RefSeq" id="WP_078976967.1">
    <property type="nucleotide sequence ID" value="NZ_MWQN01000001.1"/>
</dbReference>
<protein>
    <submittedName>
        <fullName evidence="1">SAM-dependent methyltransferase</fullName>
    </submittedName>
</protein>
<keyword evidence="1" id="KW-0808">Transferase</keyword>
<dbReference type="Proteomes" id="UP000190037">
    <property type="component" value="Unassembled WGS sequence"/>
</dbReference>
<dbReference type="Pfam" id="PF13489">
    <property type="entry name" value="Methyltransf_23"/>
    <property type="match status" value="1"/>
</dbReference>
<keyword evidence="2" id="KW-1185">Reference proteome</keyword>
<dbReference type="SUPFAM" id="SSF53335">
    <property type="entry name" value="S-adenosyl-L-methionine-dependent methyltransferases"/>
    <property type="match status" value="1"/>
</dbReference>
<dbReference type="EMBL" id="MWQN01000001">
    <property type="protein sequence ID" value="OPC82701.1"/>
    <property type="molecule type" value="Genomic_DNA"/>
</dbReference>
<dbReference type="GO" id="GO:0008168">
    <property type="term" value="F:methyltransferase activity"/>
    <property type="evidence" value="ECO:0007669"/>
    <property type="project" value="UniProtKB-KW"/>
</dbReference>